<comment type="caution">
    <text evidence="3">The sequence shown here is derived from an EMBL/GenBank/DDBJ whole genome shotgun (WGS) entry which is preliminary data.</text>
</comment>
<evidence type="ECO:0000259" key="2">
    <source>
        <dbReference type="Pfam" id="PF13205"/>
    </source>
</evidence>
<keyword evidence="1" id="KW-0732">Signal</keyword>
<sequence>MYLPIIALFFLAFTDCAKKGRPSGGLKDSIPPVIVRSIPENFTTSFDESEIRISFDEYIKLKDVSKELLISPPLKYAPIITPTSVSKQLRIKILDTLKEHTTYSFNFGNSIVDNNEGNIFPNFKYVFSTGTYIDSLTLKGSVADALLAAPQHPSTVMLYEITEEYSDSLIFTEKPSYITTTQGESTNFEFTNLKEGTYQLIALKETTPNYTFQPEQDKIAYYSTPITLPTDSMFELKLFKEIPDFKASRPKLESKNRISIGYKGNGDSLSATIITKMAEGFDYLLLKERNRDTLNLWFKPEITSDSIELVTVNKSIRDTTVIKFRELYADSLQVSALNDKRISVVDSFKLATNTPLLSIDREKITVFDNDTISQQFTVALNSKNNTASISFDKIEEKSYTITTLKGALTDYYGNVNDSIAYKQQVQPASEFATLQLNLENASKFPLLIELVNEKFEVKQSKHLSQNEPIIFKYIKPGKYFVRIIYDDNNNKKWDTGNFLSRTLPERVVYYPTKIELRGNWSWNESFKLD</sequence>
<evidence type="ECO:0000313" key="4">
    <source>
        <dbReference type="Proteomes" id="UP000326509"/>
    </source>
</evidence>
<organism evidence="3 4">
    <name type="scientific">Patiriisocius marinus</name>
    <dbReference type="NCBI Taxonomy" id="1397112"/>
    <lineage>
        <taxon>Bacteria</taxon>
        <taxon>Pseudomonadati</taxon>
        <taxon>Bacteroidota</taxon>
        <taxon>Flavobacteriia</taxon>
        <taxon>Flavobacteriales</taxon>
        <taxon>Flavobacteriaceae</taxon>
        <taxon>Patiriisocius</taxon>
    </lineage>
</organism>
<keyword evidence="4" id="KW-1185">Reference proteome</keyword>
<reference evidence="3 4" key="1">
    <citation type="submission" date="2019-08" db="EMBL/GenBank/DDBJ databases">
        <title>Draft genome sequence of Ulvibacter marinus type strain NBRC 109484.</title>
        <authorList>
            <person name="Kawano K."/>
            <person name="Ushijima N."/>
            <person name="Kihara M."/>
            <person name="Itoh H."/>
        </authorList>
    </citation>
    <scope>NUCLEOTIDE SEQUENCE [LARGE SCALE GENOMIC DNA]</scope>
    <source>
        <strain evidence="3 4">NBRC 109484</strain>
    </source>
</reference>
<feature type="domain" description="SbsA Ig-like" evidence="2">
    <location>
        <begin position="28"/>
        <end position="129"/>
    </location>
</feature>
<dbReference type="InterPro" id="IPR032812">
    <property type="entry name" value="SbsA_Ig"/>
</dbReference>
<protein>
    <recommendedName>
        <fullName evidence="2">SbsA Ig-like domain-containing protein</fullName>
    </recommendedName>
</protein>
<name>A0A5J4IVI3_9FLAO</name>
<dbReference type="EMBL" id="BKCG01000001">
    <property type="protein sequence ID" value="GER58874.1"/>
    <property type="molecule type" value="Genomic_DNA"/>
</dbReference>
<dbReference type="Pfam" id="PF13205">
    <property type="entry name" value="Big_5"/>
    <property type="match status" value="1"/>
</dbReference>
<proteinExistence type="predicted"/>
<evidence type="ECO:0000313" key="3">
    <source>
        <dbReference type="EMBL" id="GER58874.1"/>
    </source>
</evidence>
<gene>
    <name evidence="3" type="ORF">ULMA_09820</name>
</gene>
<accession>A0A5J4IVI3</accession>
<dbReference type="Proteomes" id="UP000326509">
    <property type="component" value="Unassembled WGS sequence"/>
</dbReference>
<dbReference type="AlphaFoldDB" id="A0A5J4IVI3"/>
<evidence type="ECO:0000256" key="1">
    <source>
        <dbReference type="ARBA" id="ARBA00022729"/>
    </source>
</evidence>